<geneLocation type="plasmid" evidence="1">
    <name>unnamed</name>
</geneLocation>
<dbReference type="PROSITE" id="PS00519">
    <property type="entry name" value="HTH_ASNC_1"/>
    <property type="match status" value="1"/>
</dbReference>
<gene>
    <name evidence="1" type="ORF">C2L97_18225</name>
</gene>
<dbReference type="SUPFAM" id="SSF46785">
    <property type="entry name" value="Winged helix' DNA-binding domain"/>
    <property type="match status" value="1"/>
</dbReference>
<dbReference type="GO" id="GO:0043565">
    <property type="term" value="F:sequence-specific DNA binding"/>
    <property type="evidence" value="ECO:0007669"/>
    <property type="project" value="InterPro"/>
</dbReference>
<dbReference type="InterPro" id="IPR019885">
    <property type="entry name" value="Tscrpt_reg_HTH_AsnC-type_CS"/>
</dbReference>
<dbReference type="RefSeq" id="WP_014618694.1">
    <property type="nucleotide sequence ID" value="NZ_CDLS01000001.1"/>
</dbReference>
<dbReference type="PANTHER" id="PTHR30154:SF34">
    <property type="entry name" value="TRANSCRIPTIONAL REGULATOR AZLB"/>
    <property type="match status" value="1"/>
</dbReference>
<dbReference type="InterPro" id="IPR036388">
    <property type="entry name" value="WH-like_DNA-bd_sf"/>
</dbReference>
<dbReference type="FunFam" id="1.10.10.10:FF:000186">
    <property type="entry name" value="AsnC family transcriptional regulator"/>
    <property type="match status" value="1"/>
</dbReference>
<sequence length="150" mass="16736">MDAIDRKILAELQKDGRLSVTELGERIGLSLSPCHRRVRALEQAGVIHGYRADVDPAAVGLNFSAIVFVTLREGSRDYVQSFEVALLDVPEVIRAERLFGDPDYMLHVVTRDLNAFQVLYDRHLSALPSVLRLTSTLVMKSIIGNRPLPL</sequence>
<dbReference type="Pfam" id="PF01037">
    <property type="entry name" value="AsnC_trans_reg"/>
    <property type="match status" value="1"/>
</dbReference>
<dbReference type="PANTHER" id="PTHR30154">
    <property type="entry name" value="LEUCINE-RESPONSIVE REGULATORY PROTEIN"/>
    <property type="match status" value="1"/>
</dbReference>
<dbReference type="PRINTS" id="PR00033">
    <property type="entry name" value="HTHASNC"/>
</dbReference>
<accession>A0A5H2PRF2</accession>
<dbReference type="EMBL" id="CP026093">
    <property type="protein sequence ID" value="AYB57964.1"/>
    <property type="molecule type" value="Genomic_DNA"/>
</dbReference>
<dbReference type="InterPro" id="IPR036390">
    <property type="entry name" value="WH_DNA-bd_sf"/>
</dbReference>
<dbReference type="InterPro" id="IPR011008">
    <property type="entry name" value="Dimeric_a/b-barrel"/>
</dbReference>
<dbReference type="Pfam" id="PF13412">
    <property type="entry name" value="HTH_24"/>
    <property type="match status" value="1"/>
</dbReference>
<dbReference type="PROSITE" id="PS50956">
    <property type="entry name" value="HTH_ASNC_2"/>
    <property type="match status" value="1"/>
</dbReference>
<keyword evidence="1" id="KW-0614">Plasmid</keyword>
<dbReference type="InterPro" id="IPR011991">
    <property type="entry name" value="ArsR-like_HTH"/>
</dbReference>
<organism evidence="1">
    <name type="scientific">Ralstonia solanacearum</name>
    <name type="common">Pseudomonas solanacearum</name>
    <dbReference type="NCBI Taxonomy" id="305"/>
    <lineage>
        <taxon>Bacteria</taxon>
        <taxon>Pseudomonadati</taxon>
        <taxon>Pseudomonadota</taxon>
        <taxon>Betaproteobacteria</taxon>
        <taxon>Burkholderiales</taxon>
        <taxon>Burkholderiaceae</taxon>
        <taxon>Ralstonia</taxon>
        <taxon>Ralstonia solanacearum species complex</taxon>
    </lineage>
</organism>
<dbReference type="InterPro" id="IPR000485">
    <property type="entry name" value="AsnC-type_HTH_dom"/>
</dbReference>
<dbReference type="Gene3D" id="1.10.10.10">
    <property type="entry name" value="Winged helix-like DNA-binding domain superfamily/Winged helix DNA-binding domain"/>
    <property type="match status" value="1"/>
</dbReference>
<dbReference type="SUPFAM" id="SSF54909">
    <property type="entry name" value="Dimeric alpha+beta barrel"/>
    <property type="match status" value="1"/>
</dbReference>
<proteinExistence type="predicted"/>
<dbReference type="InterPro" id="IPR019888">
    <property type="entry name" value="Tscrpt_reg_AsnC-like"/>
</dbReference>
<dbReference type="GO" id="GO:0005829">
    <property type="term" value="C:cytosol"/>
    <property type="evidence" value="ECO:0007669"/>
    <property type="project" value="TreeGrafter"/>
</dbReference>
<dbReference type="CDD" id="cd00090">
    <property type="entry name" value="HTH_ARSR"/>
    <property type="match status" value="1"/>
</dbReference>
<dbReference type="GeneID" id="61365040"/>
<dbReference type="GO" id="GO:0006355">
    <property type="term" value="P:regulation of DNA-templated transcription"/>
    <property type="evidence" value="ECO:0007669"/>
    <property type="project" value="UniProtKB-ARBA"/>
</dbReference>
<evidence type="ECO:0000313" key="1">
    <source>
        <dbReference type="EMBL" id="AYB57964.1"/>
    </source>
</evidence>
<reference evidence="1" key="1">
    <citation type="submission" date="2018-01" db="EMBL/GenBank/DDBJ databases">
        <title>Complete Genome Sequence of three strains from Ralstonia solanacearum ecotype Moko sequevar IIA-53 from Brazil.</title>
        <authorList>
            <person name="Silva J.R."/>
            <person name="Albuquerque G.M.R."/>
            <person name="Pais A.K.L."/>
            <person name="Silva A.M.F."/>
            <person name="Boiteux M.E.N.F."/>
            <person name="Souza E.B."/>
            <person name="Mariano R.L.R."/>
        </authorList>
    </citation>
    <scope>NUCLEOTIDE SEQUENCE [LARGE SCALE GENOMIC DNA]</scope>
    <source>
        <strain evidence="1">SFC</strain>
        <plasmid evidence="1">unnamed</plasmid>
    </source>
</reference>
<name>A0A5H2PRF2_RALSL</name>
<dbReference type="AlphaFoldDB" id="A0A5H2PRF2"/>
<dbReference type="InterPro" id="IPR019887">
    <property type="entry name" value="Tscrpt_reg_AsnC/Lrp_C"/>
</dbReference>
<dbReference type="SMART" id="SM00344">
    <property type="entry name" value="HTH_ASNC"/>
    <property type="match status" value="1"/>
</dbReference>
<dbReference type="GO" id="GO:0043200">
    <property type="term" value="P:response to amino acid"/>
    <property type="evidence" value="ECO:0007669"/>
    <property type="project" value="TreeGrafter"/>
</dbReference>
<dbReference type="Gene3D" id="3.30.70.920">
    <property type="match status" value="1"/>
</dbReference>
<protein>
    <submittedName>
        <fullName evidence="1">Lrp/AsnC family transcriptional regulator</fullName>
    </submittedName>
</protein>